<evidence type="ECO:0000256" key="1">
    <source>
        <dbReference type="ARBA" id="ARBA00022679"/>
    </source>
</evidence>
<dbReference type="NCBIfam" id="TIGR01819">
    <property type="entry name" value="F420_cofD"/>
    <property type="match status" value="1"/>
</dbReference>
<dbReference type="InterPro" id="IPR038136">
    <property type="entry name" value="CofD-like_dom_sf"/>
</dbReference>
<dbReference type="SUPFAM" id="SSF142338">
    <property type="entry name" value="CofD-like"/>
    <property type="match status" value="1"/>
</dbReference>
<evidence type="ECO:0000313" key="4">
    <source>
        <dbReference type="Proteomes" id="UP000074119"/>
    </source>
</evidence>
<organism evidence="3 4">
    <name type="scientific">Zhongshania aliphaticivorans</name>
    <dbReference type="NCBI Taxonomy" id="1470434"/>
    <lineage>
        <taxon>Bacteria</taxon>
        <taxon>Pseudomonadati</taxon>
        <taxon>Pseudomonadota</taxon>
        <taxon>Gammaproteobacteria</taxon>
        <taxon>Cellvibrionales</taxon>
        <taxon>Spongiibacteraceae</taxon>
        <taxon>Zhongshania</taxon>
    </lineage>
</organism>
<dbReference type="EMBL" id="CP014544">
    <property type="protein sequence ID" value="AMO68986.1"/>
    <property type="molecule type" value="Genomic_DNA"/>
</dbReference>
<gene>
    <name evidence="3" type="ORF">AZF00_12045</name>
</gene>
<name>A0A127M6Z5_9GAMM</name>
<evidence type="ECO:0000256" key="2">
    <source>
        <dbReference type="ARBA" id="ARBA00022842"/>
    </source>
</evidence>
<dbReference type="CDD" id="cd07186">
    <property type="entry name" value="CofD_like"/>
    <property type="match status" value="1"/>
</dbReference>
<dbReference type="Proteomes" id="UP000074119">
    <property type="component" value="Chromosome"/>
</dbReference>
<keyword evidence="1 3" id="KW-0808">Transferase</keyword>
<protein>
    <submittedName>
        <fullName evidence="3">2-phospho-L-lactate transferase</fullName>
    </submittedName>
</protein>
<dbReference type="PANTHER" id="PTHR43007:SF1">
    <property type="entry name" value="2-PHOSPHO-L-LACTATE TRANSFERASE"/>
    <property type="match status" value="1"/>
</dbReference>
<dbReference type="RefSeq" id="WP_062383840.1">
    <property type="nucleotide sequence ID" value="NZ_CP014544.1"/>
</dbReference>
<keyword evidence="2" id="KW-0460">Magnesium</keyword>
<dbReference type="GO" id="GO:0000287">
    <property type="term" value="F:magnesium ion binding"/>
    <property type="evidence" value="ECO:0007669"/>
    <property type="project" value="InterPro"/>
</dbReference>
<dbReference type="KEGG" id="zal:AZF00_12045"/>
<accession>A0A127M6Z5</accession>
<dbReference type="Pfam" id="PF01933">
    <property type="entry name" value="CofD"/>
    <property type="match status" value="1"/>
</dbReference>
<dbReference type="GO" id="GO:0043743">
    <property type="term" value="F:LPPG:FO 2-phospho-L-lactate transferase activity"/>
    <property type="evidence" value="ECO:0007669"/>
    <property type="project" value="InterPro"/>
</dbReference>
<dbReference type="AlphaFoldDB" id="A0A127M6Z5"/>
<dbReference type="STRING" id="1470434.AZF00_12045"/>
<dbReference type="Gene3D" id="3.40.50.10680">
    <property type="entry name" value="CofD-like domains"/>
    <property type="match status" value="1"/>
</dbReference>
<reference evidence="3 4" key="1">
    <citation type="submission" date="2015-12" db="EMBL/GenBank/DDBJ databases">
        <authorList>
            <person name="Shamseldin A."/>
            <person name="Moawad H."/>
            <person name="Abd El-Rahim W.M."/>
            <person name="Sadowsky M.J."/>
        </authorList>
    </citation>
    <scope>NUCLEOTIDE SEQUENCE [LARGE SCALE GENOMIC DNA]</scope>
    <source>
        <strain evidence="3 4">SM2</strain>
    </source>
</reference>
<dbReference type="InterPro" id="IPR010115">
    <property type="entry name" value="FbiA/CofD"/>
</dbReference>
<sequence length="328" mass="34926">MSTHRSVDSEFQGPILALTGGVGGAKLARGLAGVLKGGQLTIAANTADDFDYWGLRICPDLDSVMYALADLNDETRGWGLKDESWRTGIAMRRLGGDEWFQIGDQDAATHIFRSQMLAAGSSLAEVTEKLCCGLGIAQTLLPMSEDKVATKVNTDQGWLEFQEYFVRDKCEPEVRGLAFDGIDTAQLHPAIVNLLQGDELAAVIICPSNPFVSVDPILSIPGCRALLNATKAPVIAVSPIIAGRAVKGPAAKMMRELAMPATATAVAQYYGDLLDGYVLDEQDADCADEVASLGIDVCVAPTMMSDVSSKMRLAEIVLDFAAGIALRN</sequence>
<dbReference type="InterPro" id="IPR002882">
    <property type="entry name" value="CofD"/>
</dbReference>
<evidence type="ECO:0000313" key="3">
    <source>
        <dbReference type="EMBL" id="AMO68986.1"/>
    </source>
</evidence>
<dbReference type="Gene3D" id="1.10.8.240">
    <property type="entry name" value="CofD-like domain"/>
    <property type="match status" value="1"/>
</dbReference>
<dbReference type="HAMAP" id="MF_01257">
    <property type="entry name" value="CofD"/>
    <property type="match status" value="1"/>
</dbReference>
<proteinExistence type="inferred from homology"/>
<dbReference type="PANTHER" id="PTHR43007">
    <property type="entry name" value="2-PHOSPHO-L-LACTATE TRANSFERASE"/>
    <property type="match status" value="1"/>
</dbReference>